<dbReference type="GO" id="GO:0004356">
    <property type="term" value="F:glutamine synthetase activity"/>
    <property type="evidence" value="ECO:0007669"/>
    <property type="project" value="InterPro"/>
</dbReference>
<protein>
    <submittedName>
        <fullName evidence="3">Glutamine synthetase type III N terminal-domain-containing protein</fullName>
    </submittedName>
</protein>
<dbReference type="Proteomes" id="UP000193411">
    <property type="component" value="Unassembled WGS sequence"/>
</dbReference>
<gene>
    <name evidence="3" type="ORF">BCR44DRAFT_1448331</name>
</gene>
<dbReference type="Pfam" id="PF12437">
    <property type="entry name" value="GSIII_N"/>
    <property type="match status" value="1"/>
</dbReference>
<feature type="region of interest" description="Disordered" evidence="1">
    <location>
        <begin position="40"/>
        <end position="100"/>
    </location>
</feature>
<dbReference type="EMBL" id="MCFL01000137">
    <property type="protein sequence ID" value="ORZ29671.1"/>
    <property type="molecule type" value="Genomic_DNA"/>
</dbReference>
<feature type="region of interest" description="Disordered" evidence="1">
    <location>
        <begin position="1"/>
        <end position="24"/>
    </location>
</feature>
<accession>A0A1Y2H6S2</accession>
<evidence type="ECO:0000313" key="4">
    <source>
        <dbReference type="Proteomes" id="UP000193411"/>
    </source>
</evidence>
<reference evidence="3 4" key="1">
    <citation type="submission" date="2016-07" db="EMBL/GenBank/DDBJ databases">
        <title>Pervasive Adenine N6-methylation of Active Genes in Fungi.</title>
        <authorList>
            <consortium name="DOE Joint Genome Institute"/>
            <person name="Mondo S.J."/>
            <person name="Dannebaum R.O."/>
            <person name="Kuo R.C."/>
            <person name="Labutti K."/>
            <person name="Haridas S."/>
            <person name="Kuo A."/>
            <person name="Salamov A."/>
            <person name="Ahrendt S.R."/>
            <person name="Lipzen A."/>
            <person name="Sullivan W."/>
            <person name="Andreopoulos W.B."/>
            <person name="Clum A."/>
            <person name="Lindquist E."/>
            <person name="Daum C."/>
            <person name="Ramamoorthy G.K."/>
            <person name="Gryganskyi A."/>
            <person name="Culley D."/>
            <person name="Magnuson J.K."/>
            <person name="James T.Y."/>
            <person name="O'Malley M.A."/>
            <person name="Stajich J.E."/>
            <person name="Spatafora J.W."/>
            <person name="Visel A."/>
            <person name="Grigoriev I.V."/>
        </authorList>
    </citation>
    <scope>NUCLEOTIDE SEQUENCE [LARGE SCALE GENOMIC DNA]</scope>
    <source>
        <strain evidence="3 4">PL171</strain>
    </source>
</reference>
<organism evidence="3 4">
    <name type="scientific">Catenaria anguillulae PL171</name>
    <dbReference type="NCBI Taxonomy" id="765915"/>
    <lineage>
        <taxon>Eukaryota</taxon>
        <taxon>Fungi</taxon>
        <taxon>Fungi incertae sedis</taxon>
        <taxon>Blastocladiomycota</taxon>
        <taxon>Blastocladiomycetes</taxon>
        <taxon>Blastocladiales</taxon>
        <taxon>Catenariaceae</taxon>
        <taxon>Catenaria</taxon>
    </lineage>
</organism>
<evidence type="ECO:0000313" key="3">
    <source>
        <dbReference type="EMBL" id="ORZ29671.1"/>
    </source>
</evidence>
<evidence type="ECO:0000259" key="2">
    <source>
        <dbReference type="Pfam" id="PF12437"/>
    </source>
</evidence>
<dbReference type="InterPro" id="IPR052725">
    <property type="entry name" value="GS_Type-3"/>
</dbReference>
<dbReference type="AlphaFoldDB" id="A0A1Y2H6S2"/>
<feature type="domain" description="Glutamine synthetase type III N-terminal" evidence="2">
    <location>
        <begin position="108"/>
        <end position="260"/>
    </location>
</feature>
<proteinExistence type="predicted"/>
<feature type="compositionally biased region" description="Low complexity" evidence="1">
    <location>
        <begin position="1"/>
        <end position="11"/>
    </location>
</feature>
<dbReference type="PANTHER" id="PTHR42974">
    <property type="entry name" value="GLUTAMINE SYNTHETASE"/>
    <property type="match status" value="1"/>
</dbReference>
<keyword evidence="4" id="KW-1185">Reference proteome</keyword>
<name>A0A1Y2H6S2_9FUNG</name>
<comment type="caution">
    <text evidence="3">The sequence shown here is derived from an EMBL/GenBank/DDBJ whole genome shotgun (WGS) entry which is preliminary data.</text>
</comment>
<dbReference type="PANTHER" id="PTHR42974:SF1">
    <property type="entry name" value="TYPE-3 GLUTAMINE SYNTHETASE"/>
    <property type="match status" value="1"/>
</dbReference>
<dbReference type="InterPro" id="IPR022147">
    <property type="entry name" value="GSIII_N"/>
</dbReference>
<evidence type="ECO:0000256" key="1">
    <source>
        <dbReference type="SAM" id="MobiDB-lite"/>
    </source>
</evidence>
<sequence length="651" mass="69168">MIGAASSSPAAKPKKQKKGLSRILPSLLAPLRRLTGSSFARSFASSRSPTSSSPTGTPPDSSLHNTSTRDPLSPSAETSSWTLASSSSSSAPSSDEAAKTHIKDRISQFGAYSLDCDQLQARMPGKLHAQFERFVRHGGKLDQAVADAVAHAVRLWAEDLGASHFAHWLHPLTRATSLSTASHTSIHAVDTNGNGNATLATLDASYLPHGSLRSPTQAAGYTAWDLRSPIVLVDGVVLIPSVLVSHSGDAMDEKMPLIRAEEQVRQAGGACRVGCLIRFAVVDKIRGTNGLQVVVQRVFQQLALVGVLVTSSLADGELAQLELSPVSPSRALDHCDLAVQAIERAADDAQVQATLVEIDCTWTVSHSDLDPNSAQIVPLLALDRSRLVISASLDLFGSACATPFSEYWADVDKHLSHAPTSNALTQTAAVPSWIALPPGSSGRHFPTLALCALTSAAATLLATDESHTVRGSVLSLLTPTSPQSFIAAPAHSPSSASSCAAVLTESFLLAPTVFSARELHAFIHATMCRIAEDELDNARALAARMQGELLPRVVEYRAMLASAVTAVLATGVCEEEDVQMERATLECVTEKCRALEGVCERLGDLIEKGCVGTVEEVWIKVVKGDELKQVVEMARQVEVELQAMLPKKKCW</sequence>
<feature type="compositionally biased region" description="Low complexity" evidence="1">
    <location>
        <begin position="40"/>
        <end position="62"/>
    </location>
</feature>
<feature type="compositionally biased region" description="Low complexity" evidence="1">
    <location>
        <begin position="75"/>
        <end position="95"/>
    </location>
</feature>